<protein>
    <submittedName>
        <fullName evidence="1">Unannotated protein</fullName>
    </submittedName>
</protein>
<name>A0A6J7E516_9ZZZZ</name>
<dbReference type="EMBL" id="CAFBLN010000052">
    <property type="protein sequence ID" value="CAB4875894.1"/>
    <property type="molecule type" value="Genomic_DNA"/>
</dbReference>
<organism evidence="1">
    <name type="scientific">freshwater metagenome</name>
    <dbReference type="NCBI Taxonomy" id="449393"/>
    <lineage>
        <taxon>unclassified sequences</taxon>
        <taxon>metagenomes</taxon>
        <taxon>ecological metagenomes</taxon>
    </lineage>
</organism>
<reference evidence="1" key="1">
    <citation type="submission" date="2020-05" db="EMBL/GenBank/DDBJ databases">
        <authorList>
            <person name="Chiriac C."/>
            <person name="Salcher M."/>
            <person name="Ghai R."/>
            <person name="Kavagutti S V."/>
        </authorList>
    </citation>
    <scope>NUCLEOTIDE SEQUENCE</scope>
</reference>
<dbReference type="AlphaFoldDB" id="A0A6J7E516"/>
<sequence length="174" mass="19165">MSTIEQTEAVAHRLESLCNEIYATLGERHISVTNNQATIALHVMAREFGELTESFRDLGPHRANAENAPSSAGVIVKVLNDAFDTDESGAIVLYAMCVEIIPRFMISLRDVPELVNAQSGARVIDRARRASAVAMSQLHVASELLRTLGNQEILTDPAARYDQWLRDAGADERF</sequence>
<proteinExistence type="predicted"/>
<accession>A0A6J7E516</accession>
<gene>
    <name evidence="1" type="ORF">UFOPK3381_01073</name>
</gene>
<evidence type="ECO:0000313" key="1">
    <source>
        <dbReference type="EMBL" id="CAB4875894.1"/>
    </source>
</evidence>